<feature type="transmembrane region" description="Helical" evidence="1">
    <location>
        <begin position="42"/>
        <end position="62"/>
    </location>
</feature>
<reference evidence="2" key="1">
    <citation type="submission" date="2022-02" db="EMBL/GenBank/DDBJ databases">
        <authorList>
            <person name="Leng L."/>
        </authorList>
    </citation>
    <scope>NUCLEOTIDE SEQUENCE</scope>
    <source>
        <strain evidence="2">JI</strain>
    </source>
</reference>
<keyword evidence="1" id="KW-0812">Transmembrane</keyword>
<sequence>MVALAIIALLGIVTLSYTQIVQANPGGGGSYSVAKKNLGETAALTAAAALLIDYTLTVAVSISSGTDAIISAFPLLSNYRMGLNLFVLFGILIILHSPHRAITAPLFSFIEKIESKKSPDDYITILIPEFETKKWWHRLLHSQTGLLFRNLLVFKNVVVTVVLYQLEK</sequence>
<gene>
    <name evidence="2" type="ORF">L7E55_10930</name>
</gene>
<feature type="transmembrane region" description="Helical" evidence="1">
    <location>
        <begin position="83"/>
        <end position="102"/>
    </location>
</feature>
<organism evidence="2 3">
    <name type="scientific">Pelotomaculum isophthalicicum JI</name>
    <dbReference type="NCBI Taxonomy" id="947010"/>
    <lineage>
        <taxon>Bacteria</taxon>
        <taxon>Bacillati</taxon>
        <taxon>Bacillota</taxon>
        <taxon>Clostridia</taxon>
        <taxon>Eubacteriales</taxon>
        <taxon>Desulfotomaculaceae</taxon>
        <taxon>Pelotomaculum</taxon>
    </lineage>
</organism>
<dbReference type="RefSeq" id="WP_277444271.1">
    <property type="nucleotide sequence ID" value="NZ_JAKOAV010000020.1"/>
</dbReference>
<proteinExistence type="predicted"/>
<accession>A0A9X4JWC4</accession>
<dbReference type="Gene3D" id="1.20.1740.10">
    <property type="entry name" value="Amino acid/polyamine transporter I"/>
    <property type="match status" value="1"/>
</dbReference>
<keyword evidence="3" id="KW-1185">Reference proteome</keyword>
<evidence type="ECO:0000313" key="2">
    <source>
        <dbReference type="EMBL" id="MDF9408863.1"/>
    </source>
</evidence>
<comment type="caution">
    <text evidence="2">The sequence shown here is derived from an EMBL/GenBank/DDBJ whole genome shotgun (WGS) entry which is preliminary data.</text>
</comment>
<keyword evidence="1" id="KW-0472">Membrane</keyword>
<dbReference type="PANTHER" id="PTHR47704">
    <property type="entry name" value="POTASSIUM TRANSPORTER KIMA"/>
    <property type="match status" value="1"/>
</dbReference>
<name>A0A9X4JWC4_9FIRM</name>
<protein>
    <submittedName>
        <fullName evidence="2">Uncharacterized protein</fullName>
    </submittedName>
</protein>
<dbReference type="PANTHER" id="PTHR47704:SF1">
    <property type="entry name" value="POTASSIUM TRANSPORTER KIMA"/>
    <property type="match status" value="1"/>
</dbReference>
<dbReference type="AlphaFoldDB" id="A0A9X4JWC4"/>
<keyword evidence="1" id="KW-1133">Transmembrane helix</keyword>
<dbReference type="EMBL" id="JAKOAV010000020">
    <property type="protein sequence ID" value="MDF9408863.1"/>
    <property type="molecule type" value="Genomic_DNA"/>
</dbReference>
<dbReference type="Proteomes" id="UP001154312">
    <property type="component" value="Unassembled WGS sequence"/>
</dbReference>
<dbReference type="InterPro" id="IPR053153">
    <property type="entry name" value="APC_K+_Transporter"/>
</dbReference>
<evidence type="ECO:0000313" key="3">
    <source>
        <dbReference type="Proteomes" id="UP001154312"/>
    </source>
</evidence>
<evidence type="ECO:0000256" key="1">
    <source>
        <dbReference type="SAM" id="Phobius"/>
    </source>
</evidence>